<sequence length="337" mass="37470">MSSPNALKGHSARGRLALLSVYEDSVATGRAKGADHVYKTIFDDQQRATPDVVIDKFWNNPKNQDVVDAFMNNTLCNEAAKGNPDAIAAYKKYAVQDYFYLVDWFKFKVLRLAVLPHDDFDFDDLSDELDSVHDSLKSYVVDWFTTCIKPEAEGGLGLSADDFQVERTVGEIAYGQSLQNNARQDDWYNLHIILIGCYWAWSKLGVKLYNDPTTVKDTIFYNNWILPNVKVDANGTAEMADSANALSLFLDQNASTYASTITEEQAQELFRAALRLEVGLFNSAYDPSVIKPVPLSPGIPGLPKQKRQGPHSRGAWKRLLGLKTEGDDANEGGVGSR</sequence>
<organism evidence="2 3">
    <name type="scientific">Paramarasmius palmivorus</name>
    <dbReference type="NCBI Taxonomy" id="297713"/>
    <lineage>
        <taxon>Eukaryota</taxon>
        <taxon>Fungi</taxon>
        <taxon>Dikarya</taxon>
        <taxon>Basidiomycota</taxon>
        <taxon>Agaricomycotina</taxon>
        <taxon>Agaricomycetes</taxon>
        <taxon>Agaricomycetidae</taxon>
        <taxon>Agaricales</taxon>
        <taxon>Marasmiineae</taxon>
        <taxon>Marasmiaceae</taxon>
        <taxon>Paramarasmius</taxon>
    </lineage>
</organism>
<dbReference type="EMBL" id="JAYKXP010000013">
    <property type="protein sequence ID" value="KAK7051299.1"/>
    <property type="molecule type" value="Genomic_DNA"/>
</dbReference>
<keyword evidence="3" id="KW-1185">Reference proteome</keyword>
<dbReference type="AlphaFoldDB" id="A0AAW0DKG8"/>
<comment type="caution">
    <text evidence="2">The sequence shown here is derived from an EMBL/GenBank/DDBJ whole genome shotgun (WGS) entry which is preliminary data.</text>
</comment>
<evidence type="ECO:0000256" key="1">
    <source>
        <dbReference type="SAM" id="MobiDB-lite"/>
    </source>
</evidence>
<reference evidence="2 3" key="1">
    <citation type="submission" date="2024-01" db="EMBL/GenBank/DDBJ databases">
        <title>A draft genome for a cacao thread blight-causing isolate of Paramarasmius palmivorus.</title>
        <authorList>
            <person name="Baruah I.K."/>
            <person name="Bukari Y."/>
            <person name="Amoako-Attah I."/>
            <person name="Meinhardt L.W."/>
            <person name="Bailey B.A."/>
            <person name="Cohen S.P."/>
        </authorList>
    </citation>
    <scope>NUCLEOTIDE SEQUENCE [LARGE SCALE GENOMIC DNA]</scope>
    <source>
        <strain evidence="2 3">GH-12</strain>
    </source>
</reference>
<protein>
    <submittedName>
        <fullName evidence="2">Uncharacterized protein</fullName>
    </submittedName>
</protein>
<evidence type="ECO:0000313" key="2">
    <source>
        <dbReference type="EMBL" id="KAK7051299.1"/>
    </source>
</evidence>
<dbReference type="Proteomes" id="UP001383192">
    <property type="component" value="Unassembled WGS sequence"/>
</dbReference>
<accession>A0AAW0DKG8</accession>
<dbReference type="InterPro" id="IPR016084">
    <property type="entry name" value="Haem_Oase-like_multi-hlx"/>
</dbReference>
<dbReference type="SUPFAM" id="SSF48613">
    <property type="entry name" value="Heme oxygenase-like"/>
    <property type="match status" value="1"/>
</dbReference>
<evidence type="ECO:0000313" key="3">
    <source>
        <dbReference type="Proteomes" id="UP001383192"/>
    </source>
</evidence>
<dbReference type="CDD" id="cd19359">
    <property type="entry name" value="TenA_C_Bt3146-like"/>
    <property type="match status" value="1"/>
</dbReference>
<proteinExistence type="predicted"/>
<name>A0AAW0DKG8_9AGAR</name>
<dbReference type="Gene3D" id="1.20.910.10">
    <property type="entry name" value="Heme oxygenase-like"/>
    <property type="match status" value="1"/>
</dbReference>
<feature type="region of interest" description="Disordered" evidence="1">
    <location>
        <begin position="296"/>
        <end position="337"/>
    </location>
</feature>
<feature type="compositionally biased region" description="Basic residues" evidence="1">
    <location>
        <begin position="304"/>
        <end position="316"/>
    </location>
</feature>
<gene>
    <name evidence="2" type="ORF">VNI00_004799</name>
</gene>